<dbReference type="Proteomes" id="UP000800038">
    <property type="component" value="Unassembled WGS sequence"/>
</dbReference>
<evidence type="ECO:0000313" key="2">
    <source>
        <dbReference type="EMBL" id="KAF1944291.1"/>
    </source>
</evidence>
<dbReference type="EMBL" id="ML976018">
    <property type="protein sequence ID" value="KAF1944291.1"/>
    <property type="molecule type" value="Genomic_DNA"/>
</dbReference>
<proteinExistence type="predicted"/>
<dbReference type="AlphaFoldDB" id="A0A6A5SUW7"/>
<name>A0A6A5SUW7_9PLEO</name>
<keyword evidence="3" id="KW-1185">Reference proteome</keyword>
<feature type="compositionally biased region" description="Basic and acidic residues" evidence="1">
    <location>
        <begin position="78"/>
        <end position="92"/>
    </location>
</feature>
<reference evidence="2" key="1">
    <citation type="journal article" date="2020" name="Stud. Mycol.">
        <title>101 Dothideomycetes genomes: a test case for predicting lifestyles and emergence of pathogens.</title>
        <authorList>
            <person name="Haridas S."/>
            <person name="Albert R."/>
            <person name="Binder M."/>
            <person name="Bloem J."/>
            <person name="Labutti K."/>
            <person name="Salamov A."/>
            <person name="Andreopoulos B."/>
            <person name="Baker S."/>
            <person name="Barry K."/>
            <person name="Bills G."/>
            <person name="Bluhm B."/>
            <person name="Cannon C."/>
            <person name="Castanera R."/>
            <person name="Culley D."/>
            <person name="Daum C."/>
            <person name="Ezra D."/>
            <person name="Gonzalez J."/>
            <person name="Henrissat B."/>
            <person name="Kuo A."/>
            <person name="Liang C."/>
            <person name="Lipzen A."/>
            <person name="Lutzoni F."/>
            <person name="Magnuson J."/>
            <person name="Mondo S."/>
            <person name="Nolan M."/>
            <person name="Ohm R."/>
            <person name="Pangilinan J."/>
            <person name="Park H.-J."/>
            <person name="Ramirez L."/>
            <person name="Alfaro M."/>
            <person name="Sun H."/>
            <person name="Tritt A."/>
            <person name="Yoshinaga Y."/>
            <person name="Zwiers L.-H."/>
            <person name="Turgeon B."/>
            <person name="Goodwin S."/>
            <person name="Spatafora J."/>
            <person name="Crous P."/>
            <person name="Grigoriev I."/>
        </authorList>
    </citation>
    <scope>NUCLEOTIDE SEQUENCE</scope>
    <source>
        <strain evidence="2">CBS 161.51</strain>
    </source>
</reference>
<dbReference type="OrthoDB" id="3727999at2759"/>
<protein>
    <submittedName>
        <fullName evidence="2">Uncharacterized protein</fullName>
    </submittedName>
</protein>
<evidence type="ECO:0000256" key="1">
    <source>
        <dbReference type="SAM" id="MobiDB-lite"/>
    </source>
</evidence>
<organism evidence="2 3">
    <name type="scientific">Clathrospora elynae</name>
    <dbReference type="NCBI Taxonomy" id="706981"/>
    <lineage>
        <taxon>Eukaryota</taxon>
        <taxon>Fungi</taxon>
        <taxon>Dikarya</taxon>
        <taxon>Ascomycota</taxon>
        <taxon>Pezizomycotina</taxon>
        <taxon>Dothideomycetes</taxon>
        <taxon>Pleosporomycetidae</taxon>
        <taxon>Pleosporales</taxon>
        <taxon>Diademaceae</taxon>
        <taxon>Clathrospora</taxon>
    </lineage>
</organism>
<evidence type="ECO:0000313" key="3">
    <source>
        <dbReference type="Proteomes" id="UP000800038"/>
    </source>
</evidence>
<gene>
    <name evidence="2" type="ORF">EJ02DRAFT_341444</name>
</gene>
<accession>A0A6A5SUW7</accession>
<feature type="region of interest" description="Disordered" evidence="1">
    <location>
        <begin position="32"/>
        <end position="92"/>
    </location>
</feature>
<sequence length="92" mass="10543">MSTHCLTIHDLLRITYTYEAQSFQAQAQAQAQTQAQRTRSDSACSMPEVCSHLSPPTSPSPEYAILETDFTQTYSRNNRREHEVARRRGPER</sequence>